<keyword evidence="3" id="KW-1185">Reference proteome</keyword>
<evidence type="ECO:0000313" key="3">
    <source>
        <dbReference type="Proteomes" id="UP000827549"/>
    </source>
</evidence>
<feature type="compositionally biased region" description="Low complexity" evidence="1">
    <location>
        <begin position="7"/>
        <end position="27"/>
    </location>
</feature>
<dbReference type="RefSeq" id="XP_062624871.1">
    <property type="nucleotide sequence ID" value="XM_062768887.1"/>
</dbReference>
<evidence type="ECO:0000313" key="2">
    <source>
        <dbReference type="EMBL" id="WOO78839.1"/>
    </source>
</evidence>
<dbReference type="AlphaFoldDB" id="A0AAF1BJW0"/>
<gene>
    <name evidence="2" type="ORF">LOC62_02G002378</name>
</gene>
<sequence length="217" mass="22110">MQLTETPPSTSASASASPSSSRSASPVPSDPPSPLLQPTGNPFPSLDHLRSSLPSSRAASPFPDLDQVPAAAELHGPFENLLTAAAGKLDTALLYASERSHAALDDASHRAENAPALRGRTEATSAVISGVGAGLDGVFAGVSWMLGAVLAGVGRGIDHGLGLDRVVDERDSPAAAAAQEENVIFSAYAADPDSNQPLAPGERAEEKRETTKAADKA</sequence>
<feature type="region of interest" description="Disordered" evidence="1">
    <location>
        <begin position="1"/>
        <end position="64"/>
    </location>
</feature>
<dbReference type="Proteomes" id="UP000827549">
    <property type="component" value="Chromosome 2"/>
</dbReference>
<organism evidence="2 3">
    <name type="scientific">Vanrija pseudolonga</name>
    <dbReference type="NCBI Taxonomy" id="143232"/>
    <lineage>
        <taxon>Eukaryota</taxon>
        <taxon>Fungi</taxon>
        <taxon>Dikarya</taxon>
        <taxon>Basidiomycota</taxon>
        <taxon>Agaricomycotina</taxon>
        <taxon>Tremellomycetes</taxon>
        <taxon>Trichosporonales</taxon>
        <taxon>Trichosporonaceae</taxon>
        <taxon>Vanrija</taxon>
    </lineage>
</organism>
<proteinExistence type="predicted"/>
<feature type="compositionally biased region" description="Low complexity" evidence="1">
    <location>
        <begin position="51"/>
        <end position="61"/>
    </location>
</feature>
<reference evidence="2" key="1">
    <citation type="submission" date="2023-10" db="EMBL/GenBank/DDBJ databases">
        <authorList>
            <person name="Noh H."/>
        </authorList>
    </citation>
    <scope>NUCLEOTIDE SEQUENCE</scope>
    <source>
        <strain evidence="2">DUCC4014</strain>
    </source>
</reference>
<dbReference type="GeneID" id="87805626"/>
<dbReference type="EMBL" id="CP086715">
    <property type="protein sequence ID" value="WOO78839.1"/>
    <property type="molecule type" value="Genomic_DNA"/>
</dbReference>
<evidence type="ECO:0000256" key="1">
    <source>
        <dbReference type="SAM" id="MobiDB-lite"/>
    </source>
</evidence>
<feature type="region of interest" description="Disordered" evidence="1">
    <location>
        <begin position="188"/>
        <end position="217"/>
    </location>
</feature>
<protein>
    <submittedName>
        <fullName evidence="2">Uncharacterized protein</fullName>
    </submittedName>
</protein>
<feature type="compositionally biased region" description="Basic and acidic residues" evidence="1">
    <location>
        <begin position="202"/>
        <end position="217"/>
    </location>
</feature>
<name>A0AAF1BJW0_9TREE</name>
<accession>A0AAF1BJW0</accession>